<protein>
    <recommendedName>
        <fullName evidence="4">Replication protein O</fullName>
    </recommendedName>
</protein>
<proteinExistence type="predicted"/>
<dbReference type="AlphaFoldDB" id="A0A9W3SDI7"/>
<sequence length="173" mass="20992">MKRGTNTKITTENNTEITTNKKTSCHKFETCDMEHAKLLFQFILETNSEHKEPNFEKWANEFRLIRERDKKTNQQIVYLLEWSQNHSFWKKNILSPSKLRKQWDRLVIEAKEEHEVKKNEQIRKHSGSHGRFAKEGYEKLPEPTRKWRELTDKEREESQQEYENNIEWLGEDA</sequence>
<name>A0A9W3SDI7_BACTU</name>
<gene>
    <name evidence="2" type="ORF">BT246_38750</name>
</gene>
<organism evidence="2 3">
    <name type="scientific">Bacillus thuringiensis</name>
    <dbReference type="NCBI Taxonomy" id="1428"/>
    <lineage>
        <taxon>Bacteria</taxon>
        <taxon>Bacillati</taxon>
        <taxon>Bacillota</taxon>
        <taxon>Bacilli</taxon>
        <taxon>Bacillales</taxon>
        <taxon>Bacillaceae</taxon>
        <taxon>Bacillus</taxon>
        <taxon>Bacillus cereus group</taxon>
    </lineage>
</organism>
<dbReference type="Proteomes" id="UP000092743">
    <property type="component" value="Chromosome"/>
</dbReference>
<evidence type="ECO:0000313" key="3">
    <source>
        <dbReference type="Proteomes" id="UP000092743"/>
    </source>
</evidence>
<evidence type="ECO:0000256" key="1">
    <source>
        <dbReference type="SAM" id="MobiDB-lite"/>
    </source>
</evidence>
<feature type="region of interest" description="Disordered" evidence="1">
    <location>
        <begin position="118"/>
        <end position="173"/>
    </location>
</feature>
<evidence type="ECO:0008006" key="4">
    <source>
        <dbReference type="Google" id="ProtNLM"/>
    </source>
</evidence>
<accession>A0A9W3SDI7</accession>
<dbReference type="EMBL" id="CP015350">
    <property type="protein sequence ID" value="ANS49222.1"/>
    <property type="molecule type" value="Genomic_DNA"/>
</dbReference>
<reference evidence="2 3" key="1">
    <citation type="submission" date="2016-04" db="EMBL/GenBank/DDBJ databases">
        <title>High quality genome of the nematocidal Bacillus thuringiensis MYBT18246.</title>
        <authorList>
            <person name="Hollensteiner J."/>
            <person name="Poehlein A."/>
            <person name="Sproeer C."/>
            <person name="Bunk B."/>
            <person name="Rosenstiel P."/>
            <person name="Schulenburg H."/>
            <person name="Liesegang H."/>
        </authorList>
    </citation>
    <scope>NUCLEOTIDE SEQUENCE [LARGE SCALE GENOMIC DNA]</scope>
    <source>
        <strain evidence="2 3">MYBT18246</strain>
    </source>
</reference>
<evidence type="ECO:0000313" key="2">
    <source>
        <dbReference type="EMBL" id="ANS49222.1"/>
    </source>
</evidence>
<feature type="compositionally biased region" description="Basic and acidic residues" evidence="1">
    <location>
        <begin position="132"/>
        <end position="158"/>
    </location>
</feature>